<protein>
    <recommendedName>
        <fullName evidence="3">CBS domain-containing protein</fullName>
    </recommendedName>
</protein>
<evidence type="ECO:0000259" key="3">
    <source>
        <dbReference type="PROSITE" id="PS51371"/>
    </source>
</evidence>
<feature type="domain" description="CBS" evidence="3">
    <location>
        <begin position="120"/>
        <end position="179"/>
    </location>
</feature>
<dbReference type="InterPro" id="IPR000644">
    <property type="entry name" value="CBS_dom"/>
</dbReference>
<dbReference type="AlphaFoldDB" id="A0A1F8F997"/>
<dbReference type="PANTHER" id="PTHR43080">
    <property type="entry name" value="CBS DOMAIN-CONTAINING PROTEIN CBSX3, MITOCHONDRIAL"/>
    <property type="match status" value="1"/>
</dbReference>
<dbReference type="PANTHER" id="PTHR43080:SF2">
    <property type="entry name" value="CBS DOMAIN-CONTAINING PROTEIN"/>
    <property type="match status" value="1"/>
</dbReference>
<feature type="domain" description="CBS" evidence="3">
    <location>
        <begin position="29"/>
        <end position="86"/>
    </location>
</feature>
<evidence type="ECO:0000313" key="4">
    <source>
        <dbReference type="EMBL" id="OGN09744.1"/>
    </source>
</evidence>
<dbReference type="SUPFAM" id="SSF54631">
    <property type="entry name" value="CBS-domain pair"/>
    <property type="match status" value="1"/>
</dbReference>
<dbReference type="Proteomes" id="UP000178908">
    <property type="component" value="Unassembled WGS sequence"/>
</dbReference>
<name>A0A1F8F997_9BACT</name>
<dbReference type="InterPro" id="IPR051257">
    <property type="entry name" value="Diverse_CBS-Domain"/>
</dbReference>
<proteinExistence type="predicted"/>
<dbReference type="Pfam" id="PF00571">
    <property type="entry name" value="CBS"/>
    <property type="match status" value="2"/>
</dbReference>
<gene>
    <name evidence="4" type="ORF">A3C61_02960</name>
</gene>
<evidence type="ECO:0000256" key="1">
    <source>
        <dbReference type="ARBA" id="ARBA00023122"/>
    </source>
</evidence>
<dbReference type="InterPro" id="IPR046342">
    <property type="entry name" value="CBS_dom_sf"/>
</dbReference>
<sequence length="198" mass="22669">MIKSVLAKFEGESSQQVIMNEIVKVSDIMTKKLITLDPDDGLDKATKLFEEYKYDGFPVVNKEGNLLGIVTAYDMVSQSYATHLPSLLNILENIYKEKADRNNLSDHFEKLKDIKIRDMMNEDPLVVGPDVRVEDLAKEFIQHHRVNPIPVVDANKKMLGVVSRFDIIRFFDEIYFNKILTESGHGGILQRLERIGDK</sequence>
<comment type="caution">
    <text evidence="4">The sequence shown here is derived from an EMBL/GenBank/DDBJ whole genome shotgun (WGS) entry which is preliminary data.</text>
</comment>
<accession>A0A1F8F997</accession>
<evidence type="ECO:0000313" key="5">
    <source>
        <dbReference type="Proteomes" id="UP000178908"/>
    </source>
</evidence>
<dbReference type="SMART" id="SM00116">
    <property type="entry name" value="CBS"/>
    <property type="match status" value="2"/>
</dbReference>
<dbReference type="EMBL" id="MGJO01000014">
    <property type="protein sequence ID" value="OGN09744.1"/>
    <property type="molecule type" value="Genomic_DNA"/>
</dbReference>
<reference evidence="4 5" key="1">
    <citation type="journal article" date="2016" name="Nat. Commun.">
        <title>Thousands of microbial genomes shed light on interconnected biogeochemical processes in an aquifer system.</title>
        <authorList>
            <person name="Anantharaman K."/>
            <person name="Brown C.T."/>
            <person name="Hug L.A."/>
            <person name="Sharon I."/>
            <person name="Castelle C.J."/>
            <person name="Probst A.J."/>
            <person name="Thomas B.C."/>
            <person name="Singh A."/>
            <person name="Wilkins M.J."/>
            <person name="Karaoz U."/>
            <person name="Brodie E.L."/>
            <person name="Williams K.H."/>
            <person name="Hubbard S.S."/>
            <person name="Banfield J.F."/>
        </authorList>
    </citation>
    <scope>NUCLEOTIDE SEQUENCE [LARGE SCALE GENOMIC DNA]</scope>
</reference>
<dbReference type="Gene3D" id="3.10.580.10">
    <property type="entry name" value="CBS-domain"/>
    <property type="match status" value="1"/>
</dbReference>
<evidence type="ECO:0000256" key="2">
    <source>
        <dbReference type="PROSITE-ProRule" id="PRU00703"/>
    </source>
</evidence>
<organism evidence="4 5">
    <name type="scientific">Candidatus Yanofskybacteria bacterium RIFCSPHIGHO2_02_FULL_39_10</name>
    <dbReference type="NCBI Taxonomy" id="1802674"/>
    <lineage>
        <taxon>Bacteria</taxon>
        <taxon>Candidatus Yanofskyibacteriota</taxon>
    </lineage>
</organism>
<dbReference type="PROSITE" id="PS51371">
    <property type="entry name" value="CBS"/>
    <property type="match status" value="2"/>
</dbReference>
<keyword evidence="1 2" id="KW-0129">CBS domain</keyword>